<dbReference type="PANTHER" id="PTHR38765">
    <property type="entry name" value="DUF484 DOMAIN-CONTAINING PROTEIN"/>
    <property type="match status" value="1"/>
</dbReference>
<evidence type="ECO:0000313" key="2">
    <source>
        <dbReference type="Proteomes" id="UP000295793"/>
    </source>
</evidence>
<proteinExistence type="predicted"/>
<keyword evidence="2" id="KW-1185">Reference proteome</keyword>
<comment type="caution">
    <text evidence="1">The sequence shown here is derived from an EMBL/GenBank/DDBJ whole genome shotgun (WGS) entry which is preliminary data.</text>
</comment>
<name>A0A4R3ICV3_9GAMM</name>
<dbReference type="SUPFAM" id="SSF55781">
    <property type="entry name" value="GAF domain-like"/>
    <property type="match status" value="1"/>
</dbReference>
<dbReference type="RefSeq" id="WP_132699267.1">
    <property type="nucleotide sequence ID" value="NZ_SLZR01000001.1"/>
</dbReference>
<dbReference type="Gene3D" id="3.30.450.40">
    <property type="match status" value="1"/>
</dbReference>
<protein>
    <recommendedName>
        <fullName evidence="3">DUF484 family protein</fullName>
    </recommendedName>
</protein>
<sequence>MTELTDELSISEEEVVRYLRLQPHFFEDHPNLLKSLHLKHDSGDAISLIERQNHILRKENNDLIDRLNHFINVAQRNDNLFMKLQKLVLELIACRTLNDISKVLNQVLTERFDVDQVQLVLTHQQTTDGDLWLYCDREILNTHFRSTITELKNQCGEFSETSRQLLFAESEVKSVALGAVTLNGKGIGLIALGSHSASHFRSSTDTLFLGHLANVISQLLARF</sequence>
<gene>
    <name evidence="1" type="ORF">BCF53_101358</name>
</gene>
<dbReference type="InterPro" id="IPR007435">
    <property type="entry name" value="DUF484"/>
</dbReference>
<dbReference type="AlphaFoldDB" id="A0A4R3ICV3"/>
<dbReference type="OrthoDB" id="8525200at2"/>
<organism evidence="1 2">
    <name type="scientific">Reinekea marinisedimentorum</name>
    <dbReference type="NCBI Taxonomy" id="230495"/>
    <lineage>
        <taxon>Bacteria</taxon>
        <taxon>Pseudomonadati</taxon>
        <taxon>Pseudomonadota</taxon>
        <taxon>Gammaproteobacteria</taxon>
        <taxon>Oceanospirillales</taxon>
        <taxon>Saccharospirillaceae</taxon>
        <taxon>Reinekea</taxon>
    </lineage>
</organism>
<dbReference type="EMBL" id="SLZR01000001">
    <property type="protein sequence ID" value="TCS44015.1"/>
    <property type="molecule type" value="Genomic_DNA"/>
</dbReference>
<dbReference type="Proteomes" id="UP000295793">
    <property type="component" value="Unassembled WGS sequence"/>
</dbReference>
<reference evidence="1 2" key="1">
    <citation type="submission" date="2019-03" db="EMBL/GenBank/DDBJ databases">
        <title>Genomic Encyclopedia of Archaeal and Bacterial Type Strains, Phase II (KMG-II): from individual species to whole genera.</title>
        <authorList>
            <person name="Goeker M."/>
        </authorList>
    </citation>
    <scope>NUCLEOTIDE SEQUENCE [LARGE SCALE GENOMIC DNA]</scope>
    <source>
        <strain evidence="1 2">DSM 15388</strain>
    </source>
</reference>
<evidence type="ECO:0000313" key="1">
    <source>
        <dbReference type="EMBL" id="TCS44015.1"/>
    </source>
</evidence>
<dbReference type="InterPro" id="IPR029016">
    <property type="entry name" value="GAF-like_dom_sf"/>
</dbReference>
<dbReference type="PANTHER" id="PTHR38765:SF1">
    <property type="entry name" value="DUF484 DOMAIN-CONTAINING PROTEIN"/>
    <property type="match status" value="1"/>
</dbReference>
<accession>A0A4R3ICV3</accession>
<evidence type="ECO:0008006" key="3">
    <source>
        <dbReference type="Google" id="ProtNLM"/>
    </source>
</evidence>
<dbReference type="Pfam" id="PF04340">
    <property type="entry name" value="DUF484"/>
    <property type="match status" value="1"/>
</dbReference>